<dbReference type="Pfam" id="PF08874">
    <property type="entry name" value="DUF1835"/>
    <property type="match status" value="1"/>
</dbReference>
<dbReference type="AlphaFoldDB" id="A0A5K7ZUS0"/>
<organism evidence="2 3">
    <name type="scientific">Desulfosarcina ovata subsp. sediminis</name>
    <dbReference type="NCBI Taxonomy" id="885957"/>
    <lineage>
        <taxon>Bacteria</taxon>
        <taxon>Pseudomonadati</taxon>
        <taxon>Thermodesulfobacteriota</taxon>
        <taxon>Desulfobacteria</taxon>
        <taxon>Desulfobacterales</taxon>
        <taxon>Desulfosarcinaceae</taxon>
        <taxon>Desulfosarcina</taxon>
    </lineage>
</organism>
<reference evidence="2 3" key="1">
    <citation type="submission" date="2019-11" db="EMBL/GenBank/DDBJ databases">
        <title>Comparative genomics of hydrocarbon-degrading Desulfosarcina strains.</title>
        <authorList>
            <person name="Watanabe M."/>
            <person name="Kojima H."/>
            <person name="Fukui M."/>
        </authorList>
    </citation>
    <scope>NUCLEOTIDE SEQUENCE [LARGE SCALE GENOMIC DNA]</scope>
    <source>
        <strain evidence="2 3">28bB2T</strain>
    </source>
</reference>
<feature type="domain" description="DUF1835" evidence="1">
    <location>
        <begin position="5"/>
        <end position="114"/>
    </location>
</feature>
<dbReference type="RefSeq" id="WP_155324029.1">
    <property type="nucleotide sequence ID" value="NZ_AP021876.1"/>
</dbReference>
<dbReference type="Proteomes" id="UP000425960">
    <property type="component" value="Chromosome"/>
</dbReference>
<accession>A0A5K7ZUS0</accession>
<proteinExistence type="predicted"/>
<dbReference type="KEGG" id="dov:DSCO28_45160"/>
<evidence type="ECO:0000313" key="2">
    <source>
        <dbReference type="EMBL" id="BBO83950.1"/>
    </source>
</evidence>
<protein>
    <recommendedName>
        <fullName evidence="1">DUF1835 domain-containing protein</fullName>
    </recommendedName>
</protein>
<sequence>MGKVLHITSGDIAGGSLKKAGLPGDVFVWHDILYDGPRQPGWPTEKTLNDRALFLETFTTGGLTRDRILKTLYHQYDKLVDAATVERIVLWFDACLFDQSMLVHVLSCLSLKGIRNVELLCVDAFPGIEPFHGLGQLRPEQFSALYPDRHAVTDEQFSFAAVVDNAFATQDTALFSELSKRAGAPLPWVPAAITRWLQEQPDPKTGLGRLETLILAAIRAGCETPGKIFASVAAADTPPQFWGDTTLWAKINGLADRLPPRVRIEGPAARLPQWESEVPLDEFRIREEQDCHPSVPP</sequence>
<evidence type="ECO:0000313" key="3">
    <source>
        <dbReference type="Proteomes" id="UP000425960"/>
    </source>
</evidence>
<dbReference type="EMBL" id="AP021876">
    <property type="protein sequence ID" value="BBO83950.1"/>
    <property type="molecule type" value="Genomic_DNA"/>
</dbReference>
<evidence type="ECO:0000259" key="1">
    <source>
        <dbReference type="Pfam" id="PF08874"/>
    </source>
</evidence>
<name>A0A5K7ZUS0_9BACT</name>
<dbReference type="InterPro" id="IPR014973">
    <property type="entry name" value="DUF1835"/>
</dbReference>
<gene>
    <name evidence="2" type="ORF">DSCO28_45160</name>
</gene>